<reference evidence="2 3" key="1">
    <citation type="submission" date="2022-05" db="EMBL/GenBank/DDBJ databases">
        <title>Genome Sequencing of Bee-Associated Microbes.</title>
        <authorList>
            <person name="Dunlap C."/>
        </authorList>
    </citation>
    <scope>NUCLEOTIDE SEQUENCE [LARGE SCALE GENOMIC DNA]</scope>
    <source>
        <strain evidence="2 3">NRRL B-04010</strain>
    </source>
</reference>
<dbReference type="EMBL" id="JAMDNP010000050">
    <property type="protein sequence ID" value="MCY9763166.1"/>
    <property type="molecule type" value="Genomic_DNA"/>
</dbReference>
<sequence length="173" mass="19940">MKSVKTVVLIQMFQDIVSEVLTFVGEDAETNAALEFEEWTGVPYDYYCSEREKGNNSYEILGEDYDGTAIYVRDAIRGEVLEKLEFNHVLSLSTAHLTEVACENLDNFFSISYPKGEYGCIVLVPEKLEEAIKQEILPHCLVNILKFIRNKDVDWIMFDRDAPIIPELPVYEW</sequence>
<proteinExistence type="predicted"/>
<evidence type="ECO:0000313" key="3">
    <source>
        <dbReference type="Proteomes" id="UP001527181"/>
    </source>
</evidence>
<accession>A0ABT4H2F8</accession>
<protein>
    <recommendedName>
        <fullName evidence="1">DUF5983 domain-containing protein</fullName>
    </recommendedName>
</protein>
<evidence type="ECO:0000313" key="2">
    <source>
        <dbReference type="EMBL" id="MCY9763166.1"/>
    </source>
</evidence>
<keyword evidence="3" id="KW-1185">Reference proteome</keyword>
<feature type="domain" description="DUF5983" evidence="1">
    <location>
        <begin position="90"/>
        <end position="173"/>
    </location>
</feature>
<comment type="caution">
    <text evidence="2">The sequence shown here is derived from an EMBL/GenBank/DDBJ whole genome shotgun (WGS) entry which is preliminary data.</text>
</comment>
<dbReference type="Pfam" id="PF19419">
    <property type="entry name" value="DUF5983"/>
    <property type="match status" value="1"/>
</dbReference>
<name>A0ABT4H2F8_PAEAL</name>
<evidence type="ECO:0000259" key="1">
    <source>
        <dbReference type="Pfam" id="PF19419"/>
    </source>
</evidence>
<organism evidence="2 3">
    <name type="scientific">Paenibacillus alvei</name>
    <name type="common">Bacillus alvei</name>
    <dbReference type="NCBI Taxonomy" id="44250"/>
    <lineage>
        <taxon>Bacteria</taxon>
        <taxon>Bacillati</taxon>
        <taxon>Bacillota</taxon>
        <taxon>Bacilli</taxon>
        <taxon>Bacillales</taxon>
        <taxon>Paenibacillaceae</taxon>
        <taxon>Paenibacillus</taxon>
    </lineage>
</organism>
<dbReference type="InterPro" id="IPR046025">
    <property type="entry name" value="DUF5983"/>
</dbReference>
<dbReference type="Proteomes" id="UP001527181">
    <property type="component" value="Unassembled WGS sequence"/>
</dbReference>
<dbReference type="RefSeq" id="WP_268600219.1">
    <property type="nucleotide sequence ID" value="NZ_JAMDNP010000050.1"/>
</dbReference>
<gene>
    <name evidence="2" type="ORF">M5X12_21775</name>
</gene>